<evidence type="ECO:0000256" key="1">
    <source>
        <dbReference type="SAM" id="MobiDB-lite"/>
    </source>
</evidence>
<reference evidence="3" key="4">
    <citation type="journal article" date="2015" name="G3 (Bethesda)">
        <title>Genome sequences of three phytopathogenic species of the Magnaporthaceae family of fungi.</title>
        <authorList>
            <person name="Okagaki L.H."/>
            <person name="Nunes C.C."/>
            <person name="Sailsbery J."/>
            <person name="Clay B."/>
            <person name="Brown D."/>
            <person name="John T."/>
            <person name="Oh Y."/>
            <person name="Young N."/>
            <person name="Fitzgerald M."/>
            <person name="Haas B.J."/>
            <person name="Zeng Q."/>
            <person name="Young S."/>
            <person name="Adiconis X."/>
            <person name="Fan L."/>
            <person name="Levin J.Z."/>
            <person name="Mitchell T.K."/>
            <person name="Okubara P.A."/>
            <person name="Farman M.L."/>
            <person name="Kohn L.M."/>
            <person name="Birren B."/>
            <person name="Ma L.-J."/>
            <person name="Dean R.A."/>
        </authorList>
    </citation>
    <scope>NUCLEOTIDE SEQUENCE</scope>
    <source>
        <strain evidence="3">ATCC 64411 / 73-15</strain>
    </source>
</reference>
<dbReference type="InterPro" id="IPR032675">
    <property type="entry name" value="LRR_dom_sf"/>
</dbReference>
<dbReference type="Proteomes" id="UP000011715">
    <property type="component" value="Unassembled WGS sequence"/>
</dbReference>
<sequence length="591" mass="67211">MILVDVFSFAASPLDPASVRWLAQASITCRSFAEPALTALYRSPPLLSLAMAHGFADLLTMPPSETMFNYRQKVESLSVDVGSIAALTFKGQHLDVTRMVLHCPRLAELDFFHQKDMAPYRQLDDRLRWAYPSPLLDYIAHGDTSQSPSELSAEDQPRFTLMQAWRWSARMMGPELDLDQIKSIHRSRGFSSLRKITFVNFQRPSLKIRNADDAQITSMDKEHAADFAALIQALPSLSHLVLDSCTVANEYLLPLLPTNLQNLELINCWDITADALADFLASHGHNIRHLTLNHNQSLSLSFLPLLGSCCPKLETLQINLAYYAHHVSYNDSKPLYEELLLPDQVPVWPQSIRVVEIENMRKWTPEAAEMFFKSFIDCAPDMPDLRRLSLRAMLDIPWRQRSEIRETWEMRLKRCFARKATPPRPWKSLADVMLVHESEPQPRRKPAKRRFSAEQSGPSRRSGRISAQASGPSSRASSVARGLRRLHRGNFSYREPDSDEDMDDLMDEGAEEDQEDEGDAMEGIEVGAPSPASDASLEFIQGLCEVVDLRFDNQKPTEMQFNMDDFLDQDDEVSDEDWDGDFDGDDDQYAW</sequence>
<evidence type="ECO:0000313" key="2">
    <source>
        <dbReference type="EMBL" id="KLU81615.1"/>
    </source>
</evidence>
<dbReference type="EMBL" id="ADBL01000161">
    <property type="status" value="NOT_ANNOTATED_CDS"/>
    <property type="molecule type" value="Genomic_DNA"/>
</dbReference>
<name>A0A0C4DLQ5_MAGP6</name>
<dbReference type="SUPFAM" id="SSF52047">
    <property type="entry name" value="RNI-like"/>
    <property type="match status" value="1"/>
</dbReference>
<gene>
    <name evidence="2" type="ORF">MAPG_00700</name>
</gene>
<dbReference type="Gene3D" id="3.80.10.10">
    <property type="entry name" value="Ribonuclease Inhibitor"/>
    <property type="match status" value="1"/>
</dbReference>
<dbReference type="EMBL" id="GL876966">
    <property type="protein sequence ID" value="KLU81615.1"/>
    <property type="molecule type" value="Genomic_DNA"/>
</dbReference>
<evidence type="ECO:0000313" key="4">
    <source>
        <dbReference type="Proteomes" id="UP000011715"/>
    </source>
</evidence>
<feature type="compositionally biased region" description="Acidic residues" evidence="1">
    <location>
        <begin position="497"/>
        <end position="522"/>
    </location>
</feature>
<dbReference type="STRING" id="644358.A0A0C4DLQ5"/>
<reference evidence="2" key="3">
    <citation type="submission" date="2011-03" db="EMBL/GenBank/DDBJ databases">
        <title>Annotation of Magnaporthe poae ATCC 64411.</title>
        <authorList>
            <person name="Ma L.-J."/>
            <person name="Dead R."/>
            <person name="Young S.K."/>
            <person name="Zeng Q."/>
            <person name="Gargeya S."/>
            <person name="Fitzgerald M."/>
            <person name="Haas B."/>
            <person name="Abouelleil A."/>
            <person name="Alvarado L."/>
            <person name="Arachchi H.M."/>
            <person name="Berlin A."/>
            <person name="Brown A."/>
            <person name="Chapman S.B."/>
            <person name="Chen Z."/>
            <person name="Dunbar C."/>
            <person name="Freedman E."/>
            <person name="Gearin G."/>
            <person name="Gellesch M."/>
            <person name="Goldberg J."/>
            <person name="Griggs A."/>
            <person name="Gujja S."/>
            <person name="Heiman D."/>
            <person name="Howarth C."/>
            <person name="Larson L."/>
            <person name="Lui A."/>
            <person name="MacDonald P.J.P."/>
            <person name="Mehta T."/>
            <person name="Montmayeur A."/>
            <person name="Murphy C."/>
            <person name="Neiman D."/>
            <person name="Pearson M."/>
            <person name="Priest M."/>
            <person name="Roberts A."/>
            <person name="Saif S."/>
            <person name="Shea T."/>
            <person name="Shenoy N."/>
            <person name="Sisk P."/>
            <person name="Stolte C."/>
            <person name="Sykes S."/>
            <person name="Yandava C."/>
            <person name="Wortman J."/>
            <person name="Nusbaum C."/>
            <person name="Birren B."/>
        </authorList>
    </citation>
    <scope>NUCLEOTIDE SEQUENCE</scope>
    <source>
        <strain evidence="2">ATCC 64411</strain>
    </source>
</reference>
<dbReference type="eggNOG" id="ENOG502RWR6">
    <property type="taxonomic scope" value="Eukaryota"/>
</dbReference>
<feature type="region of interest" description="Disordered" evidence="1">
    <location>
        <begin position="567"/>
        <end position="591"/>
    </location>
</feature>
<dbReference type="OrthoDB" id="5395390at2759"/>
<keyword evidence="4" id="KW-1185">Reference proteome</keyword>
<dbReference type="OMA" id="HNRHLNM"/>
<feature type="compositionally biased region" description="Polar residues" evidence="1">
    <location>
        <begin position="453"/>
        <end position="477"/>
    </location>
</feature>
<protein>
    <submittedName>
        <fullName evidence="2 3">Uncharacterized protein</fullName>
    </submittedName>
</protein>
<dbReference type="EnsemblFungi" id="MAPG_00700T0">
    <property type="protein sequence ID" value="MAPG_00700T0"/>
    <property type="gene ID" value="MAPG_00700"/>
</dbReference>
<feature type="region of interest" description="Disordered" evidence="1">
    <location>
        <begin position="437"/>
        <end position="531"/>
    </location>
</feature>
<reference evidence="2" key="1">
    <citation type="submission" date="2010-05" db="EMBL/GenBank/DDBJ databases">
        <title>The Genome Sequence of Magnaporthe poae strain ATCC 64411.</title>
        <authorList>
            <consortium name="The Broad Institute Genome Sequencing Platform"/>
            <consortium name="Broad Institute Genome Sequencing Center for Infectious Disease"/>
            <person name="Ma L.-J."/>
            <person name="Dead R."/>
            <person name="Young S."/>
            <person name="Zeng Q."/>
            <person name="Koehrsen M."/>
            <person name="Alvarado L."/>
            <person name="Berlin A."/>
            <person name="Chapman S.B."/>
            <person name="Chen Z."/>
            <person name="Freedman E."/>
            <person name="Gellesch M."/>
            <person name="Goldberg J."/>
            <person name="Griggs A."/>
            <person name="Gujja S."/>
            <person name="Heilman E.R."/>
            <person name="Heiman D."/>
            <person name="Hepburn T."/>
            <person name="Howarth C."/>
            <person name="Jen D."/>
            <person name="Larson L."/>
            <person name="Mehta T."/>
            <person name="Neiman D."/>
            <person name="Pearson M."/>
            <person name="Roberts A."/>
            <person name="Saif S."/>
            <person name="Shea T."/>
            <person name="Shenoy N."/>
            <person name="Sisk P."/>
            <person name="Stolte C."/>
            <person name="Sykes S."/>
            <person name="Walk T."/>
            <person name="White J."/>
            <person name="Yandava C."/>
            <person name="Haas B."/>
            <person name="Nusbaum C."/>
            <person name="Birren B."/>
        </authorList>
    </citation>
    <scope>NUCLEOTIDE SEQUENCE</scope>
    <source>
        <strain evidence="2">ATCC 64411</strain>
    </source>
</reference>
<dbReference type="VEuPathDB" id="FungiDB:MAPG_00700"/>
<organism evidence="3 4">
    <name type="scientific">Magnaporthiopsis poae (strain ATCC 64411 / 73-15)</name>
    <name type="common">Kentucky bluegrass fungus</name>
    <name type="synonym">Magnaporthe poae</name>
    <dbReference type="NCBI Taxonomy" id="644358"/>
    <lineage>
        <taxon>Eukaryota</taxon>
        <taxon>Fungi</taxon>
        <taxon>Dikarya</taxon>
        <taxon>Ascomycota</taxon>
        <taxon>Pezizomycotina</taxon>
        <taxon>Sordariomycetes</taxon>
        <taxon>Sordariomycetidae</taxon>
        <taxon>Magnaporthales</taxon>
        <taxon>Magnaporthaceae</taxon>
        <taxon>Magnaporthiopsis</taxon>
    </lineage>
</organism>
<accession>A0A0C4DLQ5</accession>
<reference evidence="4" key="2">
    <citation type="submission" date="2010-05" db="EMBL/GenBank/DDBJ databases">
        <title>The genome sequence of Magnaporthe poae strain ATCC 64411.</title>
        <authorList>
            <person name="Ma L.-J."/>
            <person name="Dead R."/>
            <person name="Young S."/>
            <person name="Zeng Q."/>
            <person name="Koehrsen M."/>
            <person name="Alvarado L."/>
            <person name="Berlin A."/>
            <person name="Chapman S.B."/>
            <person name="Chen Z."/>
            <person name="Freedman E."/>
            <person name="Gellesch M."/>
            <person name="Goldberg J."/>
            <person name="Griggs A."/>
            <person name="Gujja S."/>
            <person name="Heilman E.R."/>
            <person name="Heiman D."/>
            <person name="Hepburn T."/>
            <person name="Howarth C."/>
            <person name="Jen D."/>
            <person name="Larson L."/>
            <person name="Mehta T."/>
            <person name="Neiman D."/>
            <person name="Pearson M."/>
            <person name="Roberts A."/>
            <person name="Saif S."/>
            <person name="Shea T."/>
            <person name="Shenoy N."/>
            <person name="Sisk P."/>
            <person name="Stolte C."/>
            <person name="Sykes S."/>
            <person name="Walk T."/>
            <person name="White J."/>
            <person name="Yandava C."/>
            <person name="Haas B."/>
            <person name="Nusbaum C."/>
            <person name="Birren B."/>
        </authorList>
    </citation>
    <scope>NUCLEOTIDE SEQUENCE [LARGE SCALE GENOMIC DNA]</scope>
    <source>
        <strain evidence="4">ATCC 64411 / 73-15</strain>
    </source>
</reference>
<reference evidence="3" key="5">
    <citation type="submission" date="2015-06" db="UniProtKB">
        <authorList>
            <consortium name="EnsemblFungi"/>
        </authorList>
    </citation>
    <scope>IDENTIFICATION</scope>
    <source>
        <strain evidence="3">ATCC 64411</strain>
    </source>
</reference>
<evidence type="ECO:0000313" key="3">
    <source>
        <dbReference type="EnsemblFungi" id="MAPG_00700T0"/>
    </source>
</evidence>
<proteinExistence type="predicted"/>
<dbReference type="AlphaFoldDB" id="A0A0C4DLQ5"/>